<proteinExistence type="predicted"/>
<dbReference type="OrthoDB" id="5238363at2759"/>
<name>A0A6G1KV59_9PEZI</name>
<sequence>MPPLPKPTTTITTTHHLTRKTKPTKQPPPFLTLHYQPHPTPHTNLTTHHSTTEILRDPTHPFHPRTTQRLQNLHREAEAPKLHHRVHATLDVSASAYIRKWAARRLRNALVRTLREQGFDEDGRRRGVGGEGLSGAVLVVLRRHPLTLTATREEVGLAAEYVLSVVREKSQRSYHHR</sequence>
<evidence type="ECO:0000313" key="2">
    <source>
        <dbReference type="EMBL" id="KAF2764212.1"/>
    </source>
</evidence>
<gene>
    <name evidence="2" type="ORF">EJ03DRAFT_378818</name>
</gene>
<dbReference type="EMBL" id="ML995934">
    <property type="protein sequence ID" value="KAF2764212.1"/>
    <property type="molecule type" value="Genomic_DNA"/>
</dbReference>
<feature type="region of interest" description="Disordered" evidence="1">
    <location>
        <begin position="1"/>
        <end position="28"/>
    </location>
</feature>
<dbReference type="Proteomes" id="UP000799436">
    <property type="component" value="Unassembled WGS sequence"/>
</dbReference>
<organism evidence="2 3">
    <name type="scientific">Teratosphaeria nubilosa</name>
    <dbReference type="NCBI Taxonomy" id="161662"/>
    <lineage>
        <taxon>Eukaryota</taxon>
        <taxon>Fungi</taxon>
        <taxon>Dikarya</taxon>
        <taxon>Ascomycota</taxon>
        <taxon>Pezizomycotina</taxon>
        <taxon>Dothideomycetes</taxon>
        <taxon>Dothideomycetidae</taxon>
        <taxon>Mycosphaerellales</taxon>
        <taxon>Teratosphaeriaceae</taxon>
        <taxon>Teratosphaeria</taxon>
    </lineage>
</organism>
<protein>
    <submittedName>
        <fullName evidence="2">Uncharacterized protein</fullName>
    </submittedName>
</protein>
<evidence type="ECO:0000313" key="3">
    <source>
        <dbReference type="Proteomes" id="UP000799436"/>
    </source>
</evidence>
<keyword evidence="3" id="KW-1185">Reference proteome</keyword>
<evidence type="ECO:0000256" key="1">
    <source>
        <dbReference type="SAM" id="MobiDB-lite"/>
    </source>
</evidence>
<reference evidence="2" key="1">
    <citation type="journal article" date="2020" name="Stud. Mycol.">
        <title>101 Dothideomycetes genomes: a test case for predicting lifestyles and emergence of pathogens.</title>
        <authorList>
            <person name="Haridas S."/>
            <person name="Albert R."/>
            <person name="Binder M."/>
            <person name="Bloem J."/>
            <person name="Labutti K."/>
            <person name="Salamov A."/>
            <person name="Andreopoulos B."/>
            <person name="Baker S."/>
            <person name="Barry K."/>
            <person name="Bills G."/>
            <person name="Bluhm B."/>
            <person name="Cannon C."/>
            <person name="Castanera R."/>
            <person name="Culley D."/>
            <person name="Daum C."/>
            <person name="Ezra D."/>
            <person name="Gonzalez J."/>
            <person name="Henrissat B."/>
            <person name="Kuo A."/>
            <person name="Liang C."/>
            <person name="Lipzen A."/>
            <person name="Lutzoni F."/>
            <person name="Magnuson J."/>
            <person name="Mondo S."/>
            <person name="Nolan M."/>
            <person name="Ohm R."/>
            <person name="Pangilinan J."/>
            <person name="Park H.-J."/>
            <person name="Ramirez L."/>
            <person name="Alfaro M."/>
            <person name="Sun H."/>
            <person name="Tritt A."/>
            <person name="Yoshinaga Y."/>
            <person name="Zwiers L.-H."/>
            <person name="Turgeon B."/>
            <person name="Goodwin S."/>
            <person name="Spatafora J."/>
            <person name="Crous P."/>
            <person name="Grigoriev I."/>
        </authorList>
    </citation>
    <scope>NUCLEOTIDE SEQUENCE</scope>
    <source>
        <strain evidence="2">CBS 116005</strain>
    </source>
</reference>
<accession>A0A6G1KV59</accession>
<dbReference type="AlphaFoldDB" id="A0A6G1KV59"/>